<keyword evidence="9" id="KW-0614">Plasmid</keyword>
<feature type="transmembrane region" description="Helical" evidence="7">
    <location>
        <begin position="276"/>
        <end position="301"/>
    </location>
</feature>
<evidence type="ECO:0000259" key="8">
    <source>
        <dbReference type="PROSITE" id="PS50850"/>
    </source>
</evidence>
<feature type="transmembrane region" description="Helical" evidence="7">
    <location>
        <begin position="153"/>
        <end position="171"/>
    </location>
</feature>
<dbReference type="GO" id="GO:0022857">
    <property type="term" value="F:transmembrane transporter activity"/>
    <property type="evidence" value="ECO:0007669"/>
    <property type="project" value="InterPro"/>
</dbReference>
<dbReference type="InterPro" id="IPR000849">
    <property type="entry name" value="Sugar_P_transporter"/>
</dbReference>
<dbReference type="PIRSF" id="PIRSF002808">
    <property type="entry name" value="Hexose_phosphate_transp"/>
    <property type="match status" value="1"/>
</dbReference>
<dbReference type="PROSITE" id="PS50850">
    <property type="entry name" value="MFS"/>
    <property type="match status" value="1"/>
</dbReference>
<evidence type="ECO:0000256" key="1">
    <source>
        <dbReference type="ARBA" id="ARBA00004651"/>
    </source>
</evidence>
<feature type="transmembrane region" description="Helical" evidence="7">
    <location>
        <begin position="239"/>
        <end position="264"/>
    </location>
</feature>
<dbReference type="Gene3D" id="1.20.1250.20">
    <property type="entry name" value="MFS general substrate transporter like domains"/>
    <property type="match status" value="2"/>
</dbReference>
<comment type="similarity">
    <text evidence="6">Belongs to the major facilitator superfamily. Phthalate permease family.</text>
</comment>
<dbReference type="GO" id="GO:0005886">
    <property type="term" value="C:plasma membrane"/>
    <property type="evidence" value="ECO:0007669"/>
    <property type="project" value="UniProtKB-SubCell"/>
</dbReference>
<keyword evidence="3 7" id="KW-0812">Transmembrane</keyword>
<accession>A0A6B9GCC0</accession>
<dbReference type="Pfam" id="PF07690">
    <property type="entry name" value="MFS_1"/>
    <property type="match status" value="1"/>
</dbReference>
<dbReference type="SUPFAM" id="SSF103473">
    <property type="entry name" value="MFS general substrate transporter"/>
    <property type="match status" value="1"/>
</dbReference>
<feature type="transmembrane region" description="Helical" evidence="7">
    <location>
        <begin position="177"/>
        <end position="197"/>
    </location>
</feature>
<feature type="transmembrane region" description="Helical" evidence="7">
    <location>
        <begin position="60"/>
        <end position="81"/>
    </location>
</feature>
<feature type="domain" description="Major facilitator superfamily (MFS) profile" evidence="8">
    <location>
        <begin position="23"/>
        <end position="433"/>
    </location>
</feature>
<dbReference type="InterPro" id="IPR020846">
    <property type="entry name" value="MFS_dom"/>
</dbReference>
<feature type="transmembrane region" description="Helical" evidence="7">
    <location>
        <begin position="407"/>
        <end position="428"/>
    </location>
</feature>
<keyword evidence="4 7" id="KW-1133">Transmembrane helix</keyword>
<evidence type="ECO:0000256" key="6">
    <source>
        <dbReference type="ARBA" id="ARBA00038514"/>
    </source>
</evidence>
<dbReference type="InterPro" id="IPR036259">
    <property type="entry name" value="MFS_trans_sf"/>
</dbReference>
<protein>
    <submittedName>
        <fullName evidence="9">MFS transporter</fullName>
    </submittedName>
</protein>
<reference evidence="9 10" key="1">
    <citation type="submission" date="2017-11" db="EMBL/GenBank/DDBJ databases">
        <title>Genome sequence of Pantoea cypripedii NE1.</title>
        <authorList>
            <person name="Nascimento F.X."/>
        </authorList>
    </citation>
    <scope>NUCLEOTIDE SEQUENCE [LARGE SCALE GENOMIC DNA]</scope>
    <source>
        <strain evidence="9 10">NE1</strain>
        <plasmid evidence="10">pne1b</plasmid>
    </source>
</reference>
<proteinExistence type="inferred from homology"/>
<keyword evidence="2" id="KW-1003">Cell membrane</keyword>
<dbReference type="PANTHER" id="PTHR11662">
    <property type="entry name" value="SOLUTE CARRIER FAMILY 17"/>
    <property type="match status" value="1"/>
</dbReference>
<dbReference type="PANTHER" id="PTHR11662:SF399">
    <property type="entry name" value="FI19708P1-RELATED"/>
    <property type="match status" value="1"/>
</dbReference>
<feature type="transmembrane region" description="Helical" evidence="7">
    <location>
        <begin position="375"/>
        <end position="401"/>
    </location>
</feature>
<organism evidence="9 10">
    <name type="scientific">Pantoea cypripedii</name>
    <name type="common">Pectobacterium cypripedii</name>
    <name type="synonym">Erwinia cypripedii</name>
    <dbReference type="NCBI Taxonomy" id="55209"/>
    <lineage>
        <taxon>Bacteria</taxon>
        <taxon>Pseudomonadati</taxon>
        <taxon>Pseudomonadota</taxon>
        <taxon>Gammaproteobacteria</taxon>
        <taxon>Enterobacterales</taxon>
        <taxon>Erwiniaceae</taxon>
        <taxon>Pantoea</taxon>
    </lineage>
</organism>
<evidence type="ECO:0000256" key="7">
    <source>
        <dbReference type="SAM" id="Phobius"/>
    </source>
</evidence>
<name>A0A6B9GCC0_PANCY</name>
<dbReference type="Proteomes" id="UP000502005">
    <property type="component" value="Plasmid pNE1B"/>
</dbReference>
<feature type="transmembrane region" description="Helical" evidence="7">
    <location>
        <begin position="88"/>
        <end position="108"/>
    </location>
</feature>
<geneLocation type="plasmid" evidence="10">
    <name>pne1b</name>
</geneLocation>
<keyword evidence="5 7" id="KW-0472">Membrane</keyword>
<evidence type="ECO:0000313" key="10">
    <source>
        <dbReference type="Proteomes" id="UP000502005"/>
    </source>
</evidence>
<evidence type="ECO:0000256" key="2">
    <source>
        <dbReference type="ARBA" id="ARBA00022475"/>
    </source>
</evidence>
<feature type="transmembrane region" description="Helical" evidence="7">
    <location>
        <begin position="341"/>
        <end position="363"/>
    </location>
</feature>
<dbReference type="RefSeq" id="WP_208719092.1">
    <property type="nucleotide sequence ID" value="NZ_CP024770.1"/>
</dbReference>
<evidence type="ECO:0000256" key="5">
    <source>
        <dbReference type="ARBA" id="ARBA00023136"/>
    </source>
</evidence>
<dbReference type="AlphaFoldDB" id="A0A6B9GCC0"/>
<dbReference type="EMBL" id="CP024770">
    <property type="protein sequence ID" value="QGY33040.1"/>
    <property type="molecule type" value="Genomic_DNA"/>
</dbReference>
<evidence type="ECO:0000313" key="9">
    <source>
        <dbReference type="EMBL" id="QGY33040.1"/>
    </source>
</evidence>
<dbReference type="InterPro" id="IPR011701">
    <property type="entry name" value="MFS"/>
</dbReference>
<dbReference type="InterPro" id="IPR050382">
    <property type="entry name" value="MFS_Na/Anion_cotransporter"/>
</dbReference>
<evidence type="ECO:0000256" key="3">
    <source>
        <dbReference type="ARBA" id="ARBA00022692"/>
    </source>
</evidence>
<gene>
    <name evidence="9" type="ORF">CUN67_29370</name>
</gene>
<feature type="transmembrane region" description="Helical" evidence="7">
    <location>
        <begin position="313"/>
        <end position="335"/>
    </location>
</feature>
<comment type="subcellular location">
    <subcellularLocation>
        <location evidence="1">Cell membrane</location>
        <topology evidence="1">Multi-pass membrane protein</topology>
    </subcellularLocation>
</comment>
<sequence length="449" mass="48461">MSGFTLSKQNMTLKPQGRQRWGVLGLLCLLAIINNIDRLTLSIAAPVMQNELHITATDIGLLGSAFALAYAFGQLPSGWFVDRFSPRILLGASVIIWSAATVAMGLSYTLTGFILARIWLGLAEAPSLPATNKIVTRWFPKQEQGIANASWDAALKVGPAFFTFLLIWIVSEIGWREMYFIAGGAGIIAAVIFFAFYRDIEKHKSLTKEEREYIQHDATPISTKNSLPWKELFRHQTMWGMMGGFFCNMWVYQIFLVFIPLYIINQFGIKFSSLGLVASLPWIGAIIGDLVSGVISGKLSARSGWSTLKAKKVTIVGALVLQAVVLALLPFNGMFGEGAGLTVAVILMAFALGFNGGVVAHAWSIPAEVTAPTTVASVAAVQNFGGFLGATVSPLVAGAIVDATHSFTLVFLISAIVSVIGGGIYFWLVGKPIIREEETSSLMTQAAQE</sequence>
<evidence type="ECO:0000256" key="4">
    <source>
        <dbReference type="ARBA" id="ARBA00022989"/>
    </source>
</evidence>
<dbReference type="CDD" id="cd17319">
    <property type="entry name" value="MFS_ExuT_GudP_like"/>
    <property type="match status" value="1"/>
</dbReference>